<gene>
    <name evidence="1" type="ORF">MENTE1834_LOCUS13894</name>
</gene>
<dbReference type="EMBL" id="CAVMJV010000014">
    <property type="protein sequence ID" value="CAK5052487.1"/>
    <property type="molecule type" value="Genomic_DNA"/>
</dbReference>
<proteinExistence type="predicted"/>
<name>A0ACB0YLK2_MELEN</name>
<sequence length="129" mass="14327">MFNNQKLEKKFLKLLAGAGATEIELSLQIQLFAETQFRPEQCSIRKFATALDVLPKQLAKNCGMKTIEALANLYAAHKNGLINEGIDVLNSKLVDAKEAGIYNLFNGKLWALKLATIAVCSILWIDQVF</sequence>
<accession>A0ACB0YLK2</accession>
<dbReference type="Proteomes" id="UP001497535">
    <property type="component" value="Unassembled WGS sequence"/>
</dbReference>
<evidence type="ECO:0000313" key="2">
    <source>
        <dbReference type="Proteomes" id="UP001497535"/>
    </source>
</evidence>
<protein>
    <submittedName>
        <fullName evidence="1">Uncharacterized protein</fullName>
    </submittedName>
</protein>
<comment type="caution">
    <text evidence="1">The sequence shown here is derived from an EMBL/GenBank/DDBJ whole genome shotgun (WGS) entry which is preliminary data.</text>
</comment>
<evidence type="ECO:0000313" key="1">
    <source>
        <dbReference type="EMBL" id="CAK5052487.1"/>
    </source>
</evidence>
<keyword evidence="2" id="KW-1185">Reference proteome</keyword>
<reference evidence="1" key="1">
    <citation type="submission" date="2023-11" db="EMBL/GenBank/DDBJ databases">
        <authorList>
            <person name="Poullet M."/>
        </authorList>
    </citation>
    <scope>NUCLEOTIDE SEQUENCE</scope>
    <source>
        <strain evidence="1">E1834</strain>
    </source>
</reference>
<organism evidence="1 2">
    <name type="scientific">Meloidogyne enterolobii</name>
    <name type="common">Root-knot nematode worm</name>
    <name type="synonym">Meloidogyne mayaguensis</name>
    <dbReference type="NCBI Taxonomy" id="390850"/>
    <lineage>
        <taxon>Eukaryota</taxon>
        <taxon>Metazoa</taxon>
        <taxon>Ecdysozoa</taxon>
        <taxon>Nematoda</taxon>
        <taxon>Chromadorea</taxon>
        <taxon>Rhabditida</taxon>
        <taxon>Tylenchina</taxon>
        <taxon>Tylenchomorpha</taxon>
        <taxon>Tylenchoidea</taxon>
        <taxon>Meloidogynidae</taxon>
        <taxon>Meloidogyninae</taxon>
        <taxon>Meloidogyne</taxon>
    </lineage>
</organism>